<comment type="similarity">
    <text evidence="1">Belongs to the LysR transcriptional regulatory family.</text>
</comment>
<evidence type="ECO:0000313" key="6">
    <source>
        <dbReference type="EMBL" id="MET4633736.1"/>
    </source>
</evidence>
<gene>
    <name evidence="6" type="ORF">ABIE08_001649</name>
</gene>
<protein>
    <submittedName>
        <fullName evidence="6">DNA-binding transcriptional LysR family regulator</fullName>
    </submittedName>
</protein>
<sequence>MRANELAELTAFIAVAEERSFRRAAARLNLTPSTLSHSLRSLETRLGVRLLNRTTRTVSPTEAGQALLDQIGPAFASVDRAVEGVNAFSARPHGTVRLNVPRMAAALILAPLFRRFTQAYPEVTLEVAVNDAFVDIVSGGFDAGIRLGDSIRQDMSAVRVSADFRAAIVGSPDYFARHPPPRQPQDLRDHLCIGRREISSGGLYRWEFEKDGKSLAMPVTGPLVVDTFDTLLITAAVEGIGLLYAADILVAKELADGRLIRVLEDWSPTVPGFHLYYPGRRHVSAALRALIEMIRVES</sequence>
<name>A0ABV2QY50_9HYPH</name>
<dbReference type="InterPro" id="IPR005119">
    <property type="entry name" value="LysR_subst-bd"/>
</dbReference>
<dbReference type="RefSeq" id="WP_354550182.1">
    <property type="nucleotide sequence ID" value="NZ_JBEPSM010000001.1"/>
</dbReference>
<proteinExistence type="inferred from homology"/>
<reference evidence="6 7" key="1">
    <citation type="submission" date="2024-06" db="EMBL/GenBank/DDBJ databases">
        <title>Sorghum-associated microbial communities from plants grown in Nebraska, USA.</title>
        <authorList>
            <person name="Schachtman D."/>
        </authorList>
    </citation>
    <scope>NUCLEOTIDE SEQUENCE [LARGE SCALE GENOMIC DNA]</scope>
    <source>
        <strain evidence="6 7">3207</strain>
    </source>
</reference>
<dbReference type="PANTHER" id="PTHR30537:SF1">
    <property type="entry name" value="HTH-TYPE TRANSCRIPTIONAL REGULATOR PGRR"/>
    <property type="match status" value="1"/>
</dbReference>
<evidence type="ECO:0000313" key="7">
    <source>
        <dbReference type="Proteomes" id="UP001549321"/>
    </source>
</evidence>
<dbReference type="InterPro" id="IPR036390">
    <property type="entry name" value="WH_DNA-bd_sf"/>
</dbReference>
<evidence type="ECO:0000259" key="5">
    <source>
        <dbReference type="PROSITE" id="PS50931"/>
    </source>
</evidence>
<evidence type="ECO:0000256" key="4">
    <source>
        <dbReference type="ARBA" id="ARBA00023163"/>
    </source>
</evidence>
<feature type="domain" description="HTH lysR-type" evidence="5">
    <location>
        <begin position="4"/>
        <end position="61"/>
    </location>
</feature>
<dbReference type="EMBL" id="JBEPSM010000001">
    <property type="protein sequence ID" value="MET4633736.1"/>
    <property type="molecule type" value="Genomic_DNA"/>
</dbReference>
<organism evidence="6 7">
    <name type="scientific">Kaistia defluvii</name>
    <dbReference type="NCBI Taxonomy" id="410841"/>
    <lineage>
        <taxon>Bacteria</taxon>
        <taxon>Pseudomonadati</taxon>
        <taxon>Pseudomonadota</taxon>
        <taxon>Alphaproteobacteria</taxon>
        <taxon>Hyphomicrobiales</taxon>
        <taxon>Kaistiaceae</taxon>
        <taxon>Kaistia</taxon>
    </lineage>
</organism>
<dbReference type="Pfam" id="PF03466">
    <property type="entry name" value="LysR_substrate"/>
    <property type="match status" value="1"/>
</dbReference>
<dbReference type="InterPro" id="IPR000847">
    <property type="entry name" value="LysR_HTH_N"/>
</dbReference>
<keyword evidence="4" id="KW-0804">Transcription</keyword>
<accession>A0ABV2QY50</accession>
<dbReference type="InterPro" id="IPR036388">
    <property type="entry name" value="WH-like_DNA-bd_sf"/>
</dbReference>
<evidence type="ECO:0000256" key="2">
    <source>
        <dbReference type="ARBA" id="ARBA00023015"/>
    </source>
</evidence>
<dbReference type="SUPFAM" id="SSF53850">
    <property type="entry name" value="Periplasmic binding protein-like II"/>
    <property type="match status" value="1"/>
</dbReference>
<evidence type="ECO:0000256" key="1">
    <source>
        <dbReference type="ARBA" id="ARBA00009437"/>
    </source>
</evidence>
<keyword evidence="2" id="KW-0805">Transcription regulation</keyword>
<dbReference type="Gene3D" id="3.40.190.290">
    <property type="match status" value="1"/>
</dbReference>
<dbReference type="PANTHER" id="PTHR30537">
    <property type="entry name" value="HTH-TYPE TRANSCRIPTIONAL REGULATOR"/>
    <property type="match status" value="1"/>
</dbReference>
<dbReference type="GO" id="GO:0003677">
    <property type="term" value="F:DNA binding"/>
    <property type="evidence" value="ECO:0007669"/>
    <property type="project" value="UniProtKB-KW"/>
</dbReference>
<dbReference type="Gene3D" id="1.10.10.10">
    <property type="entry name" value="Winged helix-like DNA-binding domain superfamily/Winged helix DNA-binding domain"/>
    <property type="match status" value="1"/>
</dbReference>
<dbReference type="Pfam" id="PF00126">
    <property type="entry name" value="HTH_1"/>
    <property type="match status" value="1"/>
</dbReference>
<dbReference type="Proteomes" id="UP001549321">
    <property type="component" value="Unassembled WGS sequence"/>
</dbReference>
<dbReference type="InterPro" id="IPR058163">
    <property type="entry name" value="LysR-type_TF_proteobact-type"/>
</dbReference>
<evidence type="ECO:0000256" key="3">
    <source>
        <dbReference type="ARBA" id="ARBA00023125"/>
    </source>
</evidence>
<dbReference type="CDD" id="cd08474">
    <property type="entry name" value="PBP2_CrgA_like_5"/>
    <property type="match status" value="1"/>
</dbReference>
<dbReference type="PROSITE" id="PS50931">
    <property type="entry name" value="HTH_LYSR"/>
    <property type="match status" value="1"/>
</dbReference>
<dbReference type="SUPFAM" id="SSF46785">
    <property type="entry name" value="Winged helix' DNA-binding domain"/>
    <property type="match status" value="1"/>
</dbReference>
<keyword evidence="3 6" id="KW-0238">DNA-binding</keyword>
<comment type="caution">
    <text evidence="6">The sequence shown here is derived from an EMBL/GenBank/DDBJ whole genome shotgun (WGS) entry which is preliminary data.</text>
</comment>
<keyword evidence="7" id="KW-1185">Reference proteome</keyword>